<reference evidence="1 2" key="1">
    <citation type="submission" date="2018-11" db="EMBL/GenBank/DDBJ databases">
        <title>Sequencing the genomes of 1000 actinobacteria strains.</title>
        <authorList>
            <person name="Klenk H.-P."/>
        </authorList>
    </citation>
    <scope>NUCLEOTIDE SEQUENCE [LARGE SCALE GENOMIC DNA]</scope>
    <source>
        <strain evidence="1 2">DSM 44231</strain>
    </source>
</reference>
<dbReference type="Proteomes" id="UP000268727">
    <property type="component" value="Unassembled WGS sequence"/>
</dbReference>
<sequence>MLDLGDGATAAPPVGWHLESGTVVGRGQESPVRRQALPVSGGATVELRGAAFEGTAEAFLDQVRRSQGDDVRGVNGSRATLTTDAGVVGVAQSATGPGGVGPVRALPGRRDRTAAQHHAGRGTVTDVAAGKAARTWCPASCSCAAVASPRRSGPLPADTALLDIRAKVGGTAFAADWAAGLTAPTTEEFAEALGLVLLIGLAPRLVRSAYDGFVIGAFIGLGFQVFEDVLHVVDGATQSFGVDQFGSSLHVFLLRDVPRGVLTMLSRRWSSTSPGTTWPASAAVERCSSCERA</sequence>
<evidence type="ECO:0000313" key="2">
    <source>
        <dbReference type="Proteomes" id="UP000268727"/>
    </source>
</evidence>
<protein>
    <submittedName>
        <fullName evidence="1">Protease prsW family protein</fullName>
    </submittedName>
</protein>
<comment type="caution">
    <text evidence="1">The sequence shown here is derived from an EMBL/GenBank/DDBJ whole genome shotgun (WGS) entry which is preliminary data.</text>
</comment>
<dbReference type="AlphaFoldDB" id="A0A3N1HHF7"/>
<dbReference type="EMBL" id="RJKM01000001">
    <property type="protein sequence ID" value="ROP41752.1"/>
    <property type="molecule type" value="Genomic_DNA"/>
</dbReference>
<dbReference type="GO" id="GO:0008233">
    <property type="term" value="F:peptidase activity"/>
    <property type="evidence" value="ECO:0007669"/>
    <property type="project" value="UniProtKB-KW"/>
</dbReference>
<proteinExistence type="predicted"/>
<evidence type="ECO:0000313" key="1">
    <source>
        <dbReference type="EMBL" id="ROP41752.1"/>
    </source>
</evidence>
<keyword evidence="1" id="KW-0645">Protease</keyword>
<dbReference type="Pfam" id="PF13367">
    <property type="entry name" value="PrsW-protease"/>
    <property type="match status" value="1"/>
</dbReference>
<organism evidence="1 2">
    <name type="scientific">Saccharothrix texasensis</name>
    <dbReference type="NCBI Taxonomy" id="103734"/>
    <lineage>
        <taxon>Bacteria</taxon>
        <taxon>Bacillati</taxon>
        <taxon>Actinomycetota</taxon>
        <taxon>Actinomycetes</taxon>
        <taxon>Pseudonocardiales</taxon>
        <taxon>Pseudonocardiaceae</taxon>
        <taxon>Saccharothrix</taxon>
    </lineage>
</organism>
<dbReference type="InterPro" id="IPR026898">
    <property type="entry name" value="PrsW"/>
</dbReference>
<gene>
    <name evidence="1" type="ORF">EDD40_7190</name>
</gene>
<accession>A0A3N1HHF7</accession>
<name>A0A3N1HHF7_9PSEU</name>
<keyword evidence="2" id="KW-1185">Reference proteome</keyword>
<dbReference type="RefSeq" id="WP_246038076.1">
    <property type="nucleotide sequence ID" value="NZ_RJKM01000001.1"/>
</dbReference>
<dbReference type="GO" id="GO:0006508">
    <property type="term" value="P:proteolysis"/>
    <property type="evidence" value="ECO:0007669"/>
    <property type="project" value="UniProtKB-KW"/>
</dbReference>
<keyword evidence="1" id="KW-0378">Hydrolase</keyword>